<reference evidence="1 2" key="1">
    <citation type="submission" date="2016-10" db="EMBL/GenBank/DDBJ databases">
        <authorList>
            <person name="de Groot N.N."/>
        </authorList>
    </citation>
    <scope>NUCLEOTIDE SEQUENCE [LARGE SCALE GENOMIC DNA]</scope>
    <source>
        <strain evidence="1 2">Z108</strain>
    </source>
</reference>
<proteinExistence type="predicted"/>
<name>A0A1I3GVE0_SELRU</name>
<organism evidence="1 2">
    <name type="scientific">Selenomonas ruminantium</name>
    <dbReference type="NCBI Taxonomy" id="971"/>
    <lineage>
        <taxon>Bacteria</taxon>
        <taxon>Bacillati</taxon>
        <taxon>Bacillota</taxon>
        <taxon>Negativicutes</taxon>
        <taxon>Selenomonadales</taxon>
        <taxon>Selenomonadaceae</taxon>
        <taxon>Selenomonas</taxon>
    </lineage>
</organism>
<dbReference type="RefSeq" id="WP_075445264.1">
    <property type="nucleotide sequence ID" value="NZ_FOQK01000025.1"/>
</dbReference>
<accession>A0A1I3GVE0</accession>
<sequence>MAVKIDGFGLLAGETGSRQTTTAKAADFQQLFSSLLAQRKGSLEKTLEAMEERREEIKQLKVQREFSETVKRILPDGSIRISVYENGHLESCYRLMPKLRPVIDESKPIPKAPDGTELIGQAKVKFVPRRNILEEML</sequence>
<evidence type="ECO:0000313" key="2">
    <source>
        <dbReference type="Proteomes" id="UP000183639"/>
    </source>
</evidence>
<gene>
    <name evidence="1" type="ORF">SAMN04487861_12535</name>
</gene>
<dbReference type="Proteomes" id="UP000183639">
    <property type="component" value="Unassembled WGS sequence"/>
</dbReference>
<dbReference type="AlphaFoldDB" id="A0A1I3GVE0"/>
<evidence type="ECO:0000313" key="1">
    <source>
        <dbReference type="EMBL" id="SFI27538.1"/>
    </source>
</evidence>
<dbReference type="EMBL" id="FOQK01000025">
    <property type="protein sequence ID" value="SFI27538.1"/>
    <property type="molecule type" value="Genomic_DNA"/>
</dbReference>
<dbReference type="OrthoDB" id="1666171at2"/>
<protein>
    <submittedName>
        <fullName evidence="1">Uncharacterized protein</fullName>
    </submittedName>
</protein>